<keyword evidence="3" id="KW-1185">Reference proteome</keyword>
<name>A0A183UN94_TOXCA</name>
<reference evidence="4" key="1">
    <citation type="submission" date="2016-06" db="UniProtKB">
        <authorList>
            <consortium name="WormBaseParasite"/>
        </authorList>
    </citation>
    <scope>IDENTIFICATION</scope>
</reference>
<protein>
    <submittedName>
        <fullName evidence="4">Secreted protein</fullName>
    </submittedName>
</protein>
<sequence length="355" mass="38783">MRLWATLLSLPLLICAVHEKYVRTAGMMNTRPQRIRYLSVTTRNRFAYQFRKCSTESTLHFNEHYFEGLFDEQLDILKDSRLGDDGPYLNANSIQDEFDVLRQVERTTMHVSSYPPVKTTTASPITISTELNNINNALTSTTLEPRISSSAFVFMPPKFVTPGLGSFGLALSSTEPSISAPSSAVPSALIATPHLHTSVPLKSSLNSSIRQEAVTSQPLHSSTKKMPSVASANSLNSTSLLSAPQLSITHFAMYPSQAPVNKIVPVPNAALLPPTVGVGPPYSSNSSNMRPVNSTATPSPTDDTLGCTWDFITNSCKDVFGLNWCTRCHDFGNVFLHNCKCLVKNSSPPVATFLR</sequence>
<organism evidence="3 4">
    <name type="scientific">Toxocara canis</name>
    <name type="common">Canine roundworm</name>
    <dbReference type="NCBI Taxonomy" id="6265"/>
    <lineage>
        <taxon>Eukaryota</taxon>
        <taxon>Metazoa</taxon>
        <taxon>Ecdysozoa</taxon>
        <taxon>Nematoda</taxon>
        <taxon>Chromadorea</taxon>
        <taxon>Rhabditida</taxon>
        <taxon>Spirurina</taxon>
        <taxon>Ascaridomorpha</taxon>
        <taxon>Ascaridoidea</taxon>
        <taxon>Toxocaridae</taxon>
        <taxon>Toxocara</taxon>
    </lineage>
</organism>
<evidence type="ECO:0000313" key="3">
    <source>
        <dbReference type="Proteomes" id="UP000050794"/>
    </source>
</evidence>
<evidence type="ECO:0000313" key="2">
    <source>
        <dbReference type="EMBL" id="VDM41285.1"/>
    </source>
</evidence>
<gene>
    <name evidence="2" type="ORF">TCNE_LOCUS9964</name>
</gene>
<reference evidence="2 3" key="2">
    <citation type="submission" date="2018-11" db="EMBL/GenBank/DDBJ databases">
        <authorList>
            <consortium name="Pathogen Informatics"/>
        </authorList>
    </citation>
    <scope>NUCLEOTIDE SEQUENCE [LARGE SCALE GENOMIC DNA]</scope>
</reference>
<feature type="signal peptide" evidence="1">
    <location>
        <begin position="1"/>
        <end position="19"/>
    </location>
</feature>
<dbReference type="EMBL" id="UYWY01020341">
    <property type="protein sequence ID" value="VDM41285.1"/>
    <property type="molecule type" value="Genomic_DNA"/>
</dbReference>
<feature type="chain" id="PRO_5044553298" evidence="1">
    <location>
        <begin position="20"/>
        <end position="355"/>
    </location>
</feature>
<evidence type="ECO:0000256" key="1">
    <source>
        <dbReference type="SAM" id="SignalP"/>
    </source>
</evidence>
<dbReference type="WBParaSite" id="TCNE_0000996401-mRNA-1">
    <property type="protein sequence ID" value="TCNE_0000996401-mRNA-1"/>
    <property type="gene ID" value="TCNE_0000996401"/>
</dbReference>
<evidence type="ECO:0000313" key="4">
    <source>
        <dbReference type="WBParaSite" id="TCNE_0000996401-mRNA-1"/>
    </source>
</evidence>
<dbReference type="AlphaFoldDB" id="A0A183UN94"/>
<proteinExistence type="predicted"/>
<keyword evidence="1" id="KW-0732">Signal</keyword>
<accession>A0A183UN94</accession>
<dbReference type="Proteomes" id="UP000050794">
    <property type="component" value="Unassembled WGS sequence"/>
</dbReference>